<evidence type="ECO:0000313" key="1">
    <source>
        <dbReference type="EMBL" id="OBZ81800.1"/>
    </source>
</evidence>
<feature type="non-terminal residue" evidence="1">
    <location>
        <position position="281"/>
    </location>
</feature>
<dbReference type="OrthoDB" id="2426083at2759"/>
<keyword evidence="2" id="KW-1185">Reference proteome</keyword>
<proteinExistence type="predicted"/>
<evidence type="ECO:0000313" key="2">
    <source>
        <dbReference type="Proteomes" id="UP000093000"/>
    </source>
</evidence>
<sequence>MTLWSSYAISRTYFVFEPIWIPTAERLMQKSTLWLPHLDNLGIHKIWNSSDTDPVIYLGYPLIQSIIQRDTFFSSFIGSITTIAASHASRNLSVLGRATVANALILSKCWYILSVTPITKAILLSIQSVVSSFVSRGIFPRLSWVSMAAPRKHGGLGIIDITTQQAALFFRWLHPLLHPNAERRLVHSYVEFHCRQLLQRDNLLIPLLFSAARPSSFRLLASNTVSKICSSMDRIPRNSYTYMPSSIDCLLLPLPAIIHPSSSFILSKKLRNSPVSTIYAY</sequence>
<dbReference type="AlphaFoldDB" id="A0A1C7MY85"/>
<dbReference type="InParanoid" id="A0A1C7MY85"/>
<comment type="caution">
    <text evidence="1">The sequence shown here is derived from an EMBL/GenBank/DDBJ whole genome shotgun (WGS) entry which is preliminary data.</text>
</comment>
<accession>A0A1C7MY85</accession>
<reference evidence="1 2" key="1">
    <citation type="submission" date="2016-03" db="EMBL/GenBank/DDBJ databases">
        <title>Choanephora cucurbitarum.</title>
        <authorList>
            <person name="Min B."/>
            <person name="Park H."/>
            <person name="Park J.-H."/>
            <person name="Shin H.-D."/>
            <person name="Choi I.-G."/>
        </authorList>
    </citation>
    <scope>NUCLEOTIDE SEQUENCE [LARGE SCALE GENOMIC DNA]</scope>
    <source>
        <strain evidence="1 2">KUS-F28377</strain>
    </source>
</reference>
<dbReference type="Proteomes" id="UP000093000">
    <property type="component" value="Unassembled WGS sequence"/>
</dbReference>
<protein>
    <submittedName>
        <fullName evidence="1">Uncharacterized protein</fullName>
    </submittedName>
</protein>
<gene>
    <name evidence="1" type="ORF">A0J61_10148</name>
</gene>
<dbReference type="EMBL" id="LUGH01001052">
    <property type="protein sequence ID" value="OBZ81800.1"/>
    <property type="molecule type" value="Genomic_DNA"/>
</dbReference>
<organism evidence="1 2">
    <name type="scientific">Choanephora cucurbitarum</name>
    <dbReference type="NCBI Taxonomy" id="101091"/>
    <lineage>
        <taxon>Eukaryota</taxon>
        <taxon>Fungi</taxon>
        <taxon>Fungi incertae sedis</taxon>
        <taxon>Mucoromycota</taxon>
        <taxon>Mucoromycotina</taxon>
        <taxon>Mucoromycetes</taxon>
        <taxon>Mucorales</taxon>
        <taxon>Mucorineae</taxon>
        <taxon>Choanephoraceae</taxon>
        <taxon>Choanephoroideae</taxon>
        <taxon>Choanephora</taxon>
    </lineage>
</organism>
<name>A0A1C7MY85_9FUNG</name>